<sequence>MERTTMERTAFIAATGTALPGEPIGNTELGAALGVSDEWIDVFVGTRTRYFGRDLVTGEIRDTLADLCAEAAAEALERSGLETGDIEFLVLATATPDRLLPTTAAQVADRLGLDHLPVYQLQAGCSGALQAVELGQKLLAAGAGAGLVVGGDVTHRHLDLRGRVARLPTQELVNYVLFGDGAGAAVLTAEPAGDAVAVRGLVHRMAGLGREPGQLIDWYGITDRDTPRPLLAEDYKAIEEHVPGMAVELLWDVLGEAGWQPEDVDHLLPPQLSRRMTERIAERLSLPDAHEVSCVTDTGNTGNALPFLQIDLLLQKMARGERAVVLAVESSKWIKTGLGLEKV</sequence>
<dbReference type="EMBL" id="CP010407">
    <property type="protein sequence ID" value="AJF69508.1"/>
    <property type="molecule type" value="Genomic_DNA"/>
</dbReference>
<organism evidence="6 7">
    <name type="scientific">Streptomyces vietnamensis</name>
    <dbReference type="NCBI Taxonomy" id="362257"/>
    <lineage>
        <taxon>Bacteria</taxon>
        <taxon>Bacillati</taxon>
        <taxon>Actinomycetota</taxon>
        <taxon>Actinomycetes</taxon>
        <taxon>Kitasatosporales</taxon>
        <taxon>Streptomycetaceae</taxon>
        <taxon>Streptomyces</taxon>
    </lineage>
</organism>
<protein>
    <submittedName>
        <fullName evidence="6">3-oxoacyl-ACP synthase</fullName>
    </submittedName>
</protein>
<evidence type="ECO:0000259" key="4">
    <source>
        <dbReference type="Pfam" id="PF08541"/>
    </source>
</evidence>
<dbReference type="SUPFAM" id="SSF53901">
    <property type="entry name" value="Thiolase-like"/>
    <property type="match status" value="2"/>
</dbReference>
<dbReference type="GO" id="GO:0006633">
    <property type="term" value="P:fatty acid biosynthetic process"/>
    <property type="evidence" value="ECO:0007669"/>
    <property type="project" value="InterPro"/>
</dbReference>
<gene>
    <name evidence="6" type="ORF">SVTN_03520</name>
</gene>
<dbReference type="KEGG" id="svt:SVTN_03520"/>
<dbReference type="PANTHER" id="PTHR34069">
    <property type="entry name" value="3-OXOACYL-[ACYL-CARRIER-PROTEIN] SYNTHASE 3"/>
    <property type="match status" value="1"/>
</dbReference>
<dbReference type="GO" id="GO:0044550">
    <property type="term" value="P:secondary metabolite biosynthetic process"/>
    <property type="evidence" value="ECO:0007669"/>
    <property type="project" value="TreeGrafter"/>
</dbReference>
<dbReference type="PANTHER" id="PTHR34069:SF2">
    <property type="entry name" value="BETA-KETOACYL-[ACYL-CARRIER-PROTEIN] SYNTHASE III"/>
    <property type="match status" value="1"/>
</dbReference>
<dbReference type="AlphaFoldDB" id="A0A0B5IIK0"/>
<evidence type="ECO:0000256" key="1">
    <source>
        <dbReference type="ARBA" id="ARBA00022490"/>
    </source>
</evidence>
<keyword evidence="3" id="KW-0012">Acyltransferase</keyword>
<name>A0A0B5IIK0_9ACTN</name>
<dbReference type="HOGENOM" id="CLU_039592_3_1_11"/>
<evidence type="ECO:0000256" key="3">
    <source>
        <dbReference type="ARBA" id="ARBA00023315"/>
    </source>
</evidence>
<keyword evidence="1" id="KW-0963">Cytoplasm</keyword>
<dbReference type="InterPro" id="IPR013751">
    <property type="entry name" value="ACP_syn_III_N"/>
</dbReference>
<dbReference type="Proteomes" id="UP000031774">
    <property type="component" value="Chromosome"/>
</dbReference>
<evidence type="ECO:0000313" key="7">
    <source>
        <dbReference type="Proteomes" id="UP000031774"/>
    </source>
</evidence>
<accession>A0A0B5IIK0</accession>
<dbReference type="Pfam" id="PF08545">
    <property type="entry name" value="ACP_syn_III"/>
    <property type="match status" value="1"/>
</dbReference>
<evidence type="ECO:0000256" key="2">
    <source>
        <dbReference type="ARBA" id="ARBA00022679"/>
    </source>
</evidence>
<proteinExistence type="predicted"/>
<feature type="domain" description="Beta-ketoacyl-[acyl-carrier-protein] synthase III C-terminal" evidence="4">
    <location>
        <begin position="255"/>
        <end position="327"/>
    </location>
</feature>
<evidence type="ECO:0000313" key="6">
    <source>
        <dbReference type="EMBL" id="AJF69508.1"/>
    </source>
</evidence>
<dbReference type="Pfam" id="PF08541">
    <property type="entry name" value="ACP_syn_III_C"/>
    <property type="match status" value="1"/>
</dbReference>
<dbReference type="STRING" id="362257.SVTN_03520"/>
<dbReference type="Gene3D" id="3.40.47.10">
    <property type="match status" value="2"/>
</dbReference>
<feature type="domain" description="Beta-ketoacyl-[acyl-carrier-protein] synthase III N-terminal" evidence="5">
    <location>
        <begin position="121"/>
        <end position="191"/>
    </location>
</feature>
<dbReference type="InterPro" id="IPR016039">
    <property type="entry name" value="Thiolase-like"/>
</dbReference>
<dbReference type="InterPro" id="IPR013747">
    <property type="entry name" value="ACP_syn_III_C"/>
</dbReference>
<evidence type="ECO:0000259" key="5">
    <source>
        <dbReference type="Pfam" id="PF08545"/>
    </source>
</evidence>
<keyword evidence="2" id="KW-0808">Transferase</keyword>
<reference evidence="6 7" key="1">
    <citation type="submission" date="2014-12" db="EMBL/GenBank/DDBJ databases">
        <title>Complete genome sequence of Streptomyces vietnamensis strain GIMV4.0001, a genetic manipulable producer of the benzoisochromanequinone antibiotic granaticin.</title>
        <authorList>
            <person name="Deng M.R."/>
            <person name="Guo J."/>
            <person name="Ma L.Y."/>
            <person name="Feng G.D."/>
            <person name="Mo C.Y."/>
            <person name="Zhu H.H."/>
        </authorList>
    </citation>
    <scope>NUCLEOTIDE SEQUENCE [LARGE SCALE GENOMIC DNA]</scope>
    <source>
        <strain evidence="7">GIMV4.0001</strain>
    </source>
</reference>
<dbReference type="GO" id="GO:0004315">
    <property type="term" value="F:3-oxoacyl-[acyl-carrier-protein] synthase activity"/>
    <property type="evidence" value="ECO:0007669"/>
    <property type="project" value="InterPro"/>
</dbReference>
<keyword evidence="7" id="KW-1185">Reference proteome</keyword>